<evidence type="ECO:0000256" key="1">
    <source>
        <dbReference type="ARBA" id="ARBA00023015"/>
    </source>
</evidence>
<keyword evidence="2" id="KW-0238">DNA-binding</keyword>
<dbReference type="GO" id="GO:0003677">
    <property type="term" value="F:DNA binding"/>
    <property type="evidence" value="ECO:0007669"/>
    <property type="project" value="UniProtKB-KW"/>
</dbReference>
<dbReference type="InterPro" id="IPR008920">
    <property type="entry name" value="TF_FadR/GntR_C"/>
</dbReference>
<protein>
    <submittedName>
        <fullName evidence="5">GntR family transcriptional regulator</fullName>
    </submittedName>
</protein>
<evidence type="ECO:0000256" key="3">
    <source>
        <dbReference type="ARBA" id="ARBA00023163"/>
    </source>
</evidence>
<dbReference type="Gene3D" id="1.10.10.10">
    <property type="entry name" value="Winged helix-like DNA-binding domain superfamily/Winged helix DNA-binding domain"/>
    <property type="match status" value="1"/>
</dbReference>
<evidence type="ECO:0000313" key="5">
    <source>
        <dbReference type="EMBL" id="QDY99987.1"/>
    </source>
</evidence>
<evidence type="ECO:0000259" key="4">
    <source>
        <dbReference type="PROSITE" id="PS50949"/>
    </source>
</evidence>
<dbReference type="InterPro" id="IPR036390">
    <property type="entry name" value="WH_DNA-bd_sf"/>
</dbReference>
<dbReference type="InterPro" id="IPR036388">
    <property type="entry name" value="WH-like_DNA-bd_sf"/>
</dbReference>
<evidence type="ECO:0000313" key="6">
    <source>
        <dbReference type="Proteomes" id="UP000321389"/>
    </source>
</evidence>
<dbReference type="PANTHER" id="PTHR43537:SF49">
    <property type="entry name" value="TRANSCRIPTIONAL REGULATORY PROTEIN"/>
    <property type="match status" value="1"/>
</dbReference>
<keyword evidence="3" id="KW-0804">Transcription</keyword>
<keyword evidence="6" id="KW-1185">Reference proteome</keyword>
<dbReference type="Gene3D" id="1.20.120.530">
    <property type="entry name" value="GntR ligand-binding domain-like"/>
    <property type="match status" value="1"/>
</dbReference>
<dbReference type="Proteomes" id="UP000321389">
    <property type="component" value="Chromosome"/>
</dbReference>
<dbReference type="Pfam" id="PF07729">
    <property type="entry name" value="FCD"/>
    <property type="match status" value="1"/>
</dbReference>
<dbReference type="SMART" id="SM00895">
    <property type="entry name" value="FCD"/>
    <property type="match status" value="1"/>
</dbReference>
<keyword evidence="1" id="KW-0805">Transcription regulation</keyword>
<proteinExistence type="predicted"/>
<dbReference type="Pfam" id="PF00392">
    <property type="entry name" value="GntR"/>
    <property type="match status" value="1"/>
</dbReference>
<dbReference type="PANTHER" id="PTHR43537">
    <property type="entry name" value="TRANSCRIPTIONAL REGULATOR, GNTR FAMILY"/>
    <property type="match status" value="1"/>
</dbReference>
<evidence type="ECO:0000256" key="2">
    <source>
        <dbReference type="ARBA" id="ARBA00023125"/>
    </source>
</evidence>
<dbReference type="PROSITE" id="PS50949">
    <property type="entry name" value="HTH_GNTR"/>
    <property type="match status" value="1"/>
</dbReference>
<dbReference type="InterPro" id="IPR011711">
    <property type="entry name" value="GntR_C"/>
</dbReference>
<accession>A0A5B8KWV7</accession>
<dbReference type="InterPro" id="IPR000524">
    <property type="entry name" value="Tscrpt_reg_HTH_GntR"/>
</dbReference>
<reference evidence="5" key="1">
    <citation type="submission" date="2020-04" db="EMBL/GenBank/DDBJ databases">
        <title>Nitratireductor sp. nov. isolated from mangrove soil.</title>
        <authorList>
            <person name="Ye Y."/>
        </authorList>
    </citation>
    <scope>NUCLEOTIDE SEQUENCE</scope>
    <source>
        <strain evidence="5">SY7</strain>
    </source>
</reference>
<dbReference type="AlphaFoldDB" id="A0A5B8KWV7"/>
<dbReference type="SUPFAM" id="SSF46785">
    <property type="entry name" value="Winged helix' DNA-binding domain"/>
    <property type="match status" value="1"/>
</dbReference>
<dbReference type="CDD" id="cd07377">
    <property type="entry name" value="WHTH_GntR"/>
    <property type="match status" value="1"/>
</dbReference>
<organism evidence="5 6">
    <name type="scientific">Nitratireductor mangrovi</name>
    <dbReference type="NCBI Taxonomy" id="2599600"/>
    <lineage>
        <taxon>Bacteria</taxon>
        <taxon>Pseudomonadati</taxon>
        <taxon>Pseudomonadota</taxon>
        <taxon>Alphaproteobacteria</taxon>
        <taxon>Hyphomicrobiales</taxon>
        <taxon>Phyllobacteriaceae</taxon>
        <taxon>Nitratireductor</taxon>
    </lineage>
</organism>
<feature type="domain" description="HTH gntR-type" evidence="4">
    <location>
        <begin position="18"/>
        <end position="85"/>
    </location>
</feature>
<name>A0A5B8KWV7_9HYPH</name>
<gene>
    <name evidence="5" type="ORF">FQ775_06130</name>
</gene>
<dbReference type="OrthoDB" id="9810548at2"/>
<dbReference type="SUPFAM" id="SSF48008">
    <property type="entry name" value="GntR ligand-binding domain-like"/>
    <property type="match status" value="1"/>
</dbReference>
<sequence>MQLKPDTRSGAVLNVNAVSTVDEVTAAIVAAVRAGRIVPGQRLTEAEYSARLGVSRSSVREAFRRLTADGLLDFAPHRGVAVRQLTRKEVDDLFAIRGTLEALVVSLATRRLHAEPDELVALRREMDEAATAGDMNRFTGGNARFHALLAASADNPLLAQTLTRLSNTIYWLQFRVLVDRPAVFDTNREHDRIVDAIVAGDAAAAEAAMRDHVERSRRLIQSLSDEHFAASPA</sequence>
<dbReference type="PRINTS" id="PR00035">
    <property type="entry name" value="HTHGNTR"/>
</dbReference>
<dbReference type="KEGG" id="niy:FQ775_06130"/>
<dbReference type="EMBL" id="CP042301">
    <property type="protein sequence ID" value="QDY99987.1"/>
    <property type="molecule type" value="Genomic_DNA"/>
</dbReference>
<dbReference type="SMART" id="SM00345">
    <property type="entry name" value="HTH_GNTR"/>
    <property type="match status" value="1"/>
</dbReference>
<dbReference type="GO" id="GO:0003700">
    <property type="term" value="F:DNA-binding transcription factor activity"/>
    <property type="evidence" value="ECO:0007669"/>
    <property type="project" value="InterPro"/>
</dbReference>